<dbReference type="GO" id="GO:0005886">
    <property type="term" value="C:plasma membrane"/>
    <property type="evidence" value="ECO:0007669"/>
    <property type="project" value="TreeGrafter"/>
</dbReference>
<feature type="compositionally biased region" description="Polar residues" evidence="1">
    <location>
        <begin position="189"/>
        <end position="200"/>
    </location>
</feature>
<accession>A0A7M5WQ76</accession>
<feature type="region of interest" description="Disordered" evidence="1">
    <location>
        <begin position="489"/>
        <end position="517"/>
    </location>
</feature>
<dbReference type="GO" id="GO:0005768">
    <property type="term" value="C:endosome"/>
    <property type="evidence" value="ECO:0007669"/>
    <property type="project" value="TreeGrafter"/>
</dbReference>
<evidence type="ECO:0000313" key="3">
    <source>
        <dbReference type="EnsemblMetazoa" id="CLYHEMP000832.2"/>
    </source>
</evidence>
<dbReference type="OrthoDB" id="4033880at2759"/>
<reference evidence="3" key="1">
    <citation type="submission" date="2021-01" db="UniProtKB">
        <authorList>
            <consortium name="EnsemblMetazoa"/>
        </authorList>
    </citation>
    <scope>IDENTIFICATION</scope>
</reference>
<dbReference type="PROSITE" id="PS50942">
    <property type="entry name" value="ENTH"/>
    <property type="match status" value="1"/>
</dbReference>
<evidence type="ECO:0000313" key="4">
    <source>
        <dbReference type="Proteomes" id="UP000594262"/>
    </source>
</evidence>
<dbReference type="FunFam" id="1.25.40.90:FF:000006">
    <property type="entry name" value="Clathrin interactor 1"/>
    <property type="match status" value="1"/>
</dbReference>
<organism evidence="3 4">
    <name type="scientific">Clytia hemisphaerica</name>
    <dbReference type="NCBI Taxonomy" id="252671"/>
    <lineage>
        <taxon>Eukaryota</taxon>
        <taxon>Metazoa</taxon>
        <taxon>Cnidaria</taxon>
        <taxon>Hydrozoa</taxon>
        <taxon>Hydroidolina</taxon>
        <taxon>Leptothecata</taxon>
        <taxon>Obeliida</taxon>
        <taxon>Clytiidae</taxon>
        <taxon>Clytia</taxon>
    </lineage>
</organism>
<feature type="compositionally biased region" description="Low complexity" evidence="1">
    <location>
        <begin position="291"/>
        <end position="310"/>
    </location>
</feature>
<dbReference type="PANTHER" id="PTHR12276">
    <property type="entry name" value="EPSIN/ENT-RELATED"/>
    <property type="match status" value="1"/>
</dbReference>
<feature type="region of interest" description="Disordered" evidence="1">
    <location>
        <begin position="174"/>
        <end position="422"/>
    </location>
</feature>
<dbReference type="AlphaFoldDB" id="A0A7M5WQ76"/>
<dbReference type="GO" id="GO:0006897">
    <property type="term" value="P:endocytosis"/>
    <property type="evidence" value="ECO:0007669"/>
    <property type="project" value="TreeGrafter"/>
</dbReference>
<feature type="domain" description="ENTH" evidence="2">
    <location>
        <begin position="13"/>
        <end position="145"/>
    </location>
</feature>
<dbReference type="RefSeq" id="XP_066921997.1">
    <property type="nucleotide sequence ID" value="XM_067065896.1"/>
</dbReference>
<dbReference type="GO" id="GO:0005543">
    <property type="term" value="F:phospholipid binding"/>
    <property type="evidence" value="ECO:0007669"/>
    <property type="project" value="TreeGrafter"/>
</dbReference>
<dbReference type="GeneID" id="136809372"/>
<feature type="compositionally biased region" description="Low complexity" evidence="1">
    <location>
        <begin position="357"/>
        <end position="371"/>
    </location>
</feature>
<evidence type="ECO:0000259" key="2">
    <source>
        <dbReference type="PROSITE" id="PS50942"/>
    </source>
</evidence>
<proteinExistence type="predicted"/>
<feature type="compositionally biased region" description="Basic and acidic residues" evidence="1">
    <location>
        <begin position="244"/>
        <end position="256"/>
    </location>
</feature>
<dbReference type="SUPFAM" id="SSF48464">
    <property type="entry name" value="ENTH/VHS domain"/>
    <property type="match status" value="1"/>
</dbReference>
<dbReference type="CDD" id="cd16989">
    <property type="entry name" value="ENTH_EpsinR"/>
    <property type="match status" value="1"/>
</dbReference>
<keyword evidence="4" id="KW-1185">Reference proteome</keyword>
<feature type="compositionally biased region" description="Basic and acidic residues" evidence="1">
    <location>
        <begin position="174"/>
        <end position="188"/>
    </location>
</feature>
<dbReference type="GO" id="GO:0030276">
    <property type="term" value="F:clathrin binding"/>
    <property type="evidence" value="ECO:0007669"/>
    <property type="project" value="TreeGrafter"/>
</dbReference>
<sequence>MWKIREIQDKVTNVVMNYTEVESKVREATNDDQWGPHGSVMGELAKYTYTYENFPEVMGMLWKRMLLEKKNWRRVYKSLLVLSYLLKNGSERVVQSARDHLYDMRQLENYQHIDELGKDQGLNIRHKVKEILEMVQDDSRLRDERKRAKKNKDKYVGMSNDLIEDSFYSKYGDRYNKDARSPRTRGSDDFQQPSKLQQIKETLDTIRPGGKRDYSNYNIQGASGNAYKDEPENGVEAGEDSDNDDYKYKSTPRNEFKDDDIDDDDFQPRKNTPSAASPASRKTPSKKVDLGAAAKYTGGGSSTTSPSAAGDKSDTGFADFSSFSSGTNEPPKGSNDLADLMGGPPSGGNTDLFGDFSAPAPAAPVAQPQSSTGTDFANFESFGSLNQASAPSSASNDLLGMSTTPNLMSQPMQPSGNLMMGQTSQQNNMFMQPTNQMMAPMQSTNQMMAPMQSTNQMMAPMQSTNQMTRPMQSANQMMAPMQSANQMQPMSTMGMQPRSQGMMTPQKPMNQTQGTPQSQNTLWANTGVDISLDSLSPGASRQKPALPSMNQMQGGVMAAPMGSPYGAQPQQQPYAQNMNMMNRGMANMNFNNTQQQQTPMMRGGAQPMGGMQMNMQSGTMGQMNNTNFAQFKAS</sequence>
<name>A0A7M5WQ76_9CNID</name>
<dbReference type="InterPro" id="IPR008942">
    <property type="entry name" value="ENTH_VHS"/>
</dbReference>
<dbReference type="Proteomes" id="UP000594262">
    <property type="component" value="Unplaced"/>
</dbReference>
<dbReference type="PANTHER" id="PTHR12276:SF45">
    <property type="entry name" value="CLATHRIN INTERACTOR 1"/>
    <property type="match status" value="1"/>
</dbReference>
<protein>
    <recommendedName>
        <fullName evidence="2">ENTH domain-containing protein</fullName>
    </recommendedName>
</protein>
<dbReference type="SMART" id="SM00273">
    <property type="entry name" value="ENTH"/>
    <property type="match status" value="1"/>
</dbReference>
<dbReference type="Gene3D" id="1.25.40.90">
    <property type="match status" value="1"/>
</dbReference>
<dbReference type="EnsemblMetazoa" id="CLYHEMT000832.2">
    <property type="protein sequence ID" value="CLYHEMP000832.2"/>
    <property type="gene ID" value="CLYHEMG000832"/>
</dbReference>
<dbReference type="Pfam" id="PF01417">
    <property type="entry name" value="ENTH"/>
    <property type="match status" value="1"/>
</dbReference>
<evidence type="ECO:0000256" key="1">
    <source>
        <dbReference type="SAM" id="MobiDB-lite"/>
    </source>
</evidence>
<dbReference type="InterPro" id="IPR013809">
    <property type="entry name" value="ENTH"/>
</dbReference>
<feature type="compositionally biased region" description="Polar residues" evidence="1">
    <location>
        <begin position="269"/>
        <end position="282"/>
    </location>
</feature>
<dbReference type="GO" id="GO:0030125">
    <property type="term" value="C:clathrin vesicle coat"/>
    <property type="evidence" value="ECO:0007669"/>
    <property type="project" value="TreeGrafter"/>
</dbReference>
<feature type="compositionally biased region" description="Polar residues" evidence="1">
    <location>
        <begin position="381"/>
        <end position="422"/>
    </location>
</feature>